<gene>
    <name evidence="2" type="ORF">ET996_05415</name>
</gene>
<dbReference type="Gene3D" id="1.20.1280.290">
    <property type="match status" value="1"/>
</dbReference>
<dbReference type="RefSeq" id="WP_131171526.1">
    <property type="nucleotide sequence ID" value="NZ_FXTL01000004.1"/>
</dbReference>
<evidence type="ECO:0000313" key="3">
    <source>
        <dbReference type="Proteomes" id="UP000291933"/>
    </source>
</evidence>
<feature type="transmembrane region" description="Helical" evidence="1">
    <location>
        <begin position="58"/>
        <end position="77"/>
    </location>
</feature>
<organism evidence="2 3">
    <name type="scientific">Propioniciclava tarda</name>
    <dbReference type="NCBI Taxonomy" id="433330"/>
    <lineage>
        <taxon>Bacteria</taxon>
        <taxon>Bacillati</taxon>
        <taxon>Actinomycetota</taxon>
        <taxon>Actinomycetes</taxon>
        <taxon>Propionibacteriales</taxon>
        <taxon>Propionibacteriaceae</taxon>
        <taxon>Propioniciclava</taxon>
    </lineage>
</organism>
<feature type="transmembrane region" description="Helical" evidence="1">
    <location>
        <begin position="89"/>
        <end position="105"/>
    </location>
</feature>
<evidence type="ECO:0000313" key="2">
    <source>
        <dbReference type="EMBL" id="TBT95533.1"/>
    </source>
</evidence>
<protein>
    <recommendedName>
        <fullName evidence="4">PQ-loop repeat-containing protein</fullName>
    </recommendedName>
</protein>
<keyword evidence="1" id="KW-0812">Transmembrane</keyword>
<reference evidence="2 3" key="1">
    <citation type="submission" date="2019-01" db="EMBL/GenBank/DDBJ databases">
        <title>Lactibacter flavus gen. nov., sp. nov., a novel bacterium of the family Propionibacteriaceae isolated from raw milk and dairy products.</title>
        <authorList>
            <person name="Huptas C."/>
            <person name="Wenning M."/>
            <person name="Breitenwieser F."/>
            <person name="Doll E."/>
            <person name="Von Neubeck M."/>
            <person name="Busse H.-J."/>
            <person name="Scherer S."/>
        </authorList>
    </citation>
    <scope>NUCLEOTIDE SEQUENCE [LARGE SCALE GENOMIC DNA]</scope>
    <source>
        <strain evidence="2 3">DSM 22130</strain>
    </source>
</reference>
<evidence type="ECO:0000256" key="1">
    <source>
        <dbReference type="SAM" id="Phobius"/>
    </source>
</evidence>
<feature type="transmembrane region" description="Helical" evidence="1">
    <location>
        <begin position="163"/>
        <end position="189"/>
    </location>
</feature>
<dbReference type="OrthoDB" id="5060574at2"/>
<comment type="caution">
    <text evidence="2">The sequence shown here is derived from an EMBL/GenBank/DDBJ whole genome shotgun (WGS) entry which is preliminary data.</text>
</comment>
<feature type="transmembrane region" description="Helical" evidence="1">
    <location>
        <begin position="34"/>
        <end position="52"/>
    </location>
</feature>
<proteinExistence type="predicted"/>
<keyword evidence="1" id="KW-0472">Membrane</keyword>
<feature type="transmembrane region" description="Helical" evidence="1">
    <location>
        <begin position="139"/>
        <end position="157"/>
    </location>
</feature>
<name>A0A4Q9KM15_PROTD</name>
<keyword evidence="1" id="KW-1133">Transmembrane helix</keyword>
<keyword evidence="3" id="KW-1185">Reference proteome</keyword>
<dbReference type="AlphaFoldDB" id="A0A4Q9KM15"/>
<accession>A0A4Q9KM15</accession>
<dbReference type="Proteomes" id="UP000291933">
    <property type="component" value="Unassembled WGS sequence"/>
</dbReference>
<evidence type="ECO:0008006" key="4">
    <source>
        <dbReference type="Google" id="ProtNLM"/>
    </source>
</evidence>
<dbReference type="EMBL" id="SDMR01000004">
    <property type="protein sequence ID" value="TBT95533.1"/>
    <property type="molecule type" value="Genomic_DNA"/>
</dbReference>
<sequence length="207" mass="22053">MQLVDVWGWTCAVVGSFISLPQVLRLLRAHTSAGISLLMWQLSCAASVAWVFHGLRGGWWNITIPNALIVVTGVLIMNMVISDRHLDPVRTWGLVAAVAAALVAVEYLTTPALFGAAVLIPLAIGMLGQTRDLLRAPNLGGVSGVYLGLVALIQYMWLSWGVAVGDVSIVICATVLGVISGFNLVWFVLRDRGRVAARPRLATAGVA</sequence>